<keyword evidence="1" id="KW-0472">Membrane</keyword>
<name>A0A147K4A1_9BACI</name>
<dbReference type="PATRIC" id="fig|1150625.3.peg.3436"/>
<evidence type="ECO:0000313" key="3">
    <source>
        <dbReference type="Proteomes" id="UP000074108"/>
    </source>
</evidence>
<proteinExistence type="predicted"/>
<reference evidence="2 3" key="1">
    <citation type="journal article" date="2016" name="Front. Microbiol.">
        <title>Microevolution Analysis of Bacillus coahuilensis Unveils Differences in Phosphorus Acquisition Strategies and Their Regulation.</title>
        <authorList>
            <person name="Gomez-Lunar Z."/>
            <person name="Hernandez-Gonzalez I."/>
            <person name="Rodriguez-Torres M.D."/>
            <person name="Souza V."/>
            <person name="Olmedo-Alvarez G."/>
        </authorList>
    </citation>
    <scope>NUCLEOTIDE SEQUENCE [LARGE SCALE GENOMIC DNA]</scope>
    <source>
        <strain evidence="3">p1.1.43</strain>
    </source>
</reference>
<keyword evidence="1" id="KW-1133">Transmembrane helix</keyword>
<evidence type="ECO:0000313" key="2">
    <source>
        <dbReference type="EMBL" id="KUP04159.1"/>
    </source>
</evidence>
<feature type="transmembrane region" description="Helical" evidence="1">
    <location>
        <begin position="16"/>
        <end position="37"/>
    </location>
</feature>
<comment type="caution">
    <text evidence="2">The sequence shown here is derived from an EMBL/GenBank/DDBJ whole genome shotgun (WGS) entry which is preliminary data.</text>
</comment>
<feature type="transmembrane region" description="Helical" evidence="1">
    <location>
        <begin position="49"/>
        <end position="70"/>
    </location>
</feature>
<evidence type="ECO:0000256" key="1">
    <source>
        <dbReference type="SAM" id="Phobius"/>
    </source>
</evidence>
<dbReference type="Pfam" id="PF09527">
    <property type="entry name" value="ATPase_gene1"/>
    <property type="match status" value="1"/>
</dbReference>
<dbReference type="EMBL" id="LDYG01000053">
    <property type="protein sequence ID" value="KUP04159.1"/>
    <property type="molecule type" value="Genomic_DNA"/>
</dbReference>
<dbReference type="InterPro" id="IPR032820">
    <property type="entry name" value="ATPase_put"/>
</dbReference>
<dbReference type="STRING" id="1150625.Q75_16365"/>
<protein>
    <submittedName>
        <fullName evidence="2">Membrane protein</fullName>
    </submittedName>
</protein>
<dbReference type="Proteomes" id="UP000074108">
    <property type="component" value="Unassembled WGS sequence"/>
</dbReference>
<keyword evidence="1" id="KW-0812">Transmembrane</keyword>
<organism evidence="2 3">
    <name type="scientific">Bacillus coahuilensis p1.1.43</name>
    <dbReference type="NCBI Taxonomy" id="1150625"/>
    <lineage>
        <taxon>Bacteria</taxon>
        <taxon>Bacillati</taxon>
        <taxon>Bacillota</taxon>
        <taxon>Bacilli</taxon>
        <taxon>Bacillales</taxon>
        <taxon>Bacillaceae</taxon>
        <taxon>Bacillus</taxon>
    </lineage>
</organism>
<accession>A0A147K4A1</accession>
<sequence length="78" mass="8487">MIVLAQTPNRHPFKAMALYSAILSQLVGSILIGIFFGRWLDQAWSTTPLFLIIGLLVGLTSGILAMLASVRHFTSGDK</sequence>
<dbReference type="AlphaFoldDB" id="A0A147K4A1"/>
<dbReference type="OrthoDB" id="282803at2"/>
<keyword evidence="3" id="KW-1185">Reference proteome</keyword>
<gene>
    <name evidence="2" type="ORF">Q75_16365</name>
</gene>